<reference evidence="1 2" key="1">
    <citation type="submission" date="2019-06" db="EMBL/GenBank/DDBJ databases">
        <title>Sorghum-associated microbial communities from plants grown in Nebraska, USA.</title>
        <authorList>
            <person name="Schachtman D."/>
        </authorList>
    </citation>
    <scope>NUCLEOTIDE SEQUENCE [LARGE SCALE GENOMIC DNA]</scope>
    <source>
        <strain evidence="1 2">110</strain>
    </source>
</reference>
<comment type="caution">
    <text evidence="1">The sequence shown here is derived from an EMBL/GenBank/DDBJ whole genome shotgun (WGS) entry which is preliminary data.</text>
</comment>
<gene>
    <name evidence="1" type="ORF">FB551_2186</name>
</gene>
<keyword evidence="2" id="KW-1185">Reference proteome</keyword>
<organism evidence="1 2">
    <name type="scientific">Chryseobacterium aquifrigidense</name>
    <dbReference type="NCBI Taxonomy" id="558021"/>
    <lineage>
        <taxon>Bacteria</taxon>
        <taxon>Pseudomonadati</taxon>
        <taxon>Bacteroidota</taxon>
        <taxon>Flavobacteriia</taxon>
        <taxon>Flavobacteriales</taxon>
        <taxon>Weeksellaceae</taxon>
        <taxon>Chryseobacterium group</taxon>
        <taxon>Chryseobacterium</taxon>
    </lineage>
</organism>
<protein>
    <submittedName>
        <fullName evidence="1">Uncharacterized protein</fullName>
    </submittedName>
</protein>
<proteinExistence type="predicted"/>
<evidence type="ECO:0000313" key="1">
    <source>
        <dbReference type="EMBL" id="TQM22473.1"/>
    </source>
</evidence>
<dbReference type="AlphaFoldDB" id="A0A543ELL9"/>
<dbReference type="Proteomes" id="UP000316437">
    <property type="component" value="Unassembled WGS sequence"/>
</dbReference>
<evidence type="ECO:0000313" key="2">
    <source>
        <dbReference type="Proteomes" id="UP000316437"/>
    </source>
</evidence>
<dbReference type="EMBL" id="VFPD01000001">
    <property type="protein sequence ID" value="TQM22473.1"/>
    <property type="molecule type" value="Genomic_DNA"/>
</dbReference>
<accession>A0A543ELL9</accession>
<name>A0A543ELL9_9FLAO</name>
<sequence length="52" mass="6227">MKNLTKIRLMPFEKTDSDLTSYYLFPTNRLLNNYYKTNPFVNDITKTNFITS</sequence>